<dbReference type="OrthoDB" id="9803233at2"/>
<evidence type="ECO:0000313" key="4">
    <source>
        <dbReference type="Proteomes" id="UP000239522"/>
    </source>
</evidence>
<dbReference type="AlphaFoldDB" id="A0A2S7KUA4"/>
<keyword evidence="1 3" id="KW-0808">Transferase</keyword>
<dbReference type="GO" id="GO:0008080">
    <property type="term" value="F:N-acetyltransferase activity"/>
    <property type="evidence" value="ECO:0007669"/>
    <property type="project" value="InterPro"/>
</dbReference>
<dbReference type="EMBL" id="MQUA01000013">
    <property type="protein sequence ID" value="PQB06224.1"/>
    <property type="molecule type" value="Genomic_DNA"/>
</dbReference>
<dbReference type="SUPFAM" id="SSF55729">
    <property type="entry name" value="Acyl-CoA N-acyltransferases (Nat)"/>
    <property type="match status" value="1"/>
</dbReference>
<comment type="caution">
    <text evidence="3">The sequence shown here is derived from an EMBL/GenBank/DDBJ whole genome shotgun (WGS) entry which is preliminary data.</text>
</comment>
<dbReference type="CDD" id="cd04301">
    <property type="entry name" value="NAT_SF"/>
    <property type="match status" value="1"/>
</dbReference>
<name>A0A2S7KUA4_9FLAO</name>
<accession>A0A2S7KUA4</accession>
<dbReference type="InterPro" id="IPR000182">
    <property type="entry name" value="GNAT_dom"/>
</dbReference>
<sequence>MIEIIRTNSENIAFKKLVELLNSDLAKRDGTTHSLSQFNTINELKYVVLALKEGKPVGCGAITKYDFNSTEIKRMYVSQTVRGQRIADKILSELENWSRELESVRCILFTGSKQPEAIRLYQRNGYYPIEKYGKLKDIADSLCFAKDL</sequence>
<gene>
    <name evidence="3" type="ORF">BST83_02760</name>
</gene>
<dbReference type="InterPro" id="IPR050769">
    <property type="entry name" value="NAT_camello-type"/>
</dbReference>
<evidence type="ECO:0000313" key="3">
    <source>
        <dbReference type="EMBL" id="PQB06224.1"/>
    </source>
</evidence>
<evidence type="ECO:0000259" key="2">
    <source>
        <dbReference type="PROSITE" id="PS51186"/>
    </source>
</evidence>
<dbReference type="InterPro" id="IPR016181">
    <property type="entry name" value="Acyl_CoA_acyltransferase"/>
</dbReference>
<reference evidence="3 4" key="1">
    <citation type="submission" date="2016-11" db="EMBL/GenBank/DDBJ databases">
        <title>Trade-off between light-utilization and light-protection in marine flavobacteria.</title>
        <authorList>
            <person name="Kumagai Y."/>
        </authorList>
    </citation>
    <scope>NUCLEOTIDE SEQUENCE [LARGE SCALE GENOMIC DNA]</scope>
    <source>
        <strain evidence="3 4">ATCC 700397</strain>
    </source>
</reference>
<dbReference type="Pfam" id="PF00583">
    <property type="entry name" value="Acetyltransf_1"/>
    <property type="match status" value="1"/>
</dbReference>
<dbReference type="Proteomes" id="UP000239522">
    <property type="component" value="Unassembled WGS sequence"/>
</dbReference>
<proteinExistence type="predicted"/>
<organism evidence="3 4">
    <name type="scientific">Polaribacter filamentus</name>
    <dbReference type="NCBI Taxonomy" id="53483"/>
    <lineage>
        <taxon>Bacteria</taxon>
        <taxon>Pseudomonadati</taxon>
        <taxon>Bacteroidota</taxon>
        <taxon>Flavobacteriia</taxon>
        <taxon>Flavobacteriales</taxon>
        <taxon>Flavobacteriaceae</taxon>
    </lineage>
</organism>
<protein>
    <submittedName>
        <fullName evidence="3">GNAT family N-acetyltransferase</fullName>
    </submittedName>
</protein>
<dbReference type="PROSITE" id="PS51186">
    <property type="entry name" value="GNAT"/>
    <property type="match status" value="1"/>
</dbReference>
<dbReference type="PANTHER" id="PTHR13947:SF37">
    <property type="entry name" value="LD18367P"/>
    <property type="match status" value="1"/>
</dbReference>
<evidence type="ECO:0000256" key="1">
    <source>
        <dbReference type="ARBA" id="ARBA00022679"/>
    </source>
</evidence>
<dbReference type="PANTHER" id="PTHR13947">
    <property type="entry name" value="GNAT FAMILY N-ACETYLTRANSFERASE"/>
    <property type="match status" value="1"/>
</dbReference>
<keyword evidence="4" id="KW-1185">Reference proteome</keyword>
<dbReference type="Gene3D" id="3.40.630.30">
    <property type="match status" value="1"/>
</dbReference>
<dbReference type="RefSeq" id="WP_104808479.1">
    <property type="nucleotide sequence ID" value="NZ_MQUA01000013.1"/>
</dbReference>
<feature type="domain" description="N-acetyltransferase" evidence="2">
    <location>
        <begin position="3"/>
        <end position="148"/>
    </location>
</feature>